<dbReference type="InterPro" id="IPR036442">
    <property type="entry name" value="ProQ/FinO_sf"/>
</dbReference>
<reference evidence="6 7" key="1">
    <citation type="submission" date="2008-03" db="EMBL/GenBank/DDBJ databases">
        <title>Complete sequence of plasmid4 of Methylobacterium radiotolerans JCM 2831.</title>
        <authorList>
            <consortium name="US DOE Joint Genome Institute"/>
            <person name="Copeland A."/>
            <person name="Lucas S."/>
            <person name="Lapidus A."/>
            <person name="Glavina del Rio T."/>
            <person name="Dalin E."/>
            <person name="Tice H."/>
            <person name="Bruce D."/>
            <person name="Goodwin L."/>
            <person name="Pitluck S."/>
            <person name="Kiss H."/>
            <person name="Brettin T."/>
            <person name="Detter J.C."/>
            <person name="Han C."/>
            <person name="Kuske C.R."/>
            <person name="Schmutz J."/>
            <person name="Larimer F."/>
            <person name="Land M."/>
            <person name="Hauser L."/>
            <person name="Kyrpides N."/>
            <person name="Mikhailova N."/>
            <person name="Marx C.J."/>
            <person name="Richardson P."/>
        </authorList>
    </citation>
    <scope>NUCLEOTIDE SEQUENCE [LARGE SCALE GENOMIC DNA]</scope>
    <source>
        <strain evidence="7">ATCC 27329 / DSM 1819 / JCM 2831 / NBRC 15690 / NCIMB 10815 / 0-1</strain>
        <plasmid evidence="7">Plasmid pMRAD04</plasmid>
    </source>
</reference>
<protein>
    <recommendedName>
        <fullName evidence="5">ProQ/FinO domain-containing protein</fullName>
    </recommendedName>
</protein>
<name>B1MA06_METRJ</name>
<dbReference type="PANTHER" id="PTHR38106">
    <property type="entry name" value="RNA CHAPERONE PROQ"/>
    <property type="match status" value="1"/>
</dbReference>
<feature type="compositionally biased region" description="Basic and acidic residues" evidence="4">
    <location>
        <begin position="154"/>
        <end position="163"/>
    </location>
</feature>
<dbReference type="RefSeq" id="WP_012340156.1">
    <property type="nucleotide sequence ID" value="NC_010517.1"/>
</dbReference>
<proteinExistence type="predicted"/>
<dbReference type="PATRIC" id="fig|426355.14.peg.6428"/>
<feature type="region of interest" description="Disordered" evidence="4">
    <location>
        <begin position="140"/>
        <end position="163"/>
    </location>
</feature>
<evidence type="ECO:0000313" key="7">
    <source>
        <dbReference type="Proteomes" id="UP000006589"/>
    </source>
</evidence>
<evidence type="ECO:0000259" key="5">
    <source>
        <dbReference type="SMART" id="SM00945"/>
    </source>
</evidence>
<keyword evidence="3" id="KW-0143">Chaperone</keyword>
<dbReference type="GO" id="GO:0034057">
    <property type="term" value="F:RNA strand-exchange activity"/>
    <property type="evidence" value="ECO:0007669"/>
    <property type="project" value="InterPro"/>
</dbReference>
<evidence type="ECO:0000313" key="6">
    <source>
        <dbReference type="EMBL" id="ACB28343.1"/>
    </source>
</evidence>
<evidence type="ECO:0000256" key="1">
    <source>
        <dbReference type="ARBA" id="ARBA00022490"/>
    </source>
</evidence>
<feature type="domain" description="ProQ/FinO" evidence="5">
    <location>
        <begin position="25"/>
        <end position="139"/>
    </location>
</feature>
<evidence type="ECO:0000256" key="4">
    <source>
        <dbReference type="SAM" id="MobiDB-lite"/>
    </source>
</evidence>
<organism evidence="6 7">
    <name type="scientific">Methylobacterium radiotolerans (strain ATCC 27329 / DSM 1819 / JCM 2831 / NBRC 15690 / NCIMB 10815 / 0-1)</name>
    <dbReference type="NCBI Taxonomy" id="426355"/>
    <lineage>
        <taxon>Bacteria</taxon>
        <taxon>Pseudomonadati</taxon>
        <taxon>Pseudomonadota</taxon>
        <taxon>Alphaproteobacteria</taxon>
        <taxon>Hyphomicrobiales</taxon>
        <taxon>Methylobacteriaceae</taxon>
        <taxon>Methylobacterium</taxon>
    </lineage>
</organism>
<evidence type="ECO:0000256" key="2">
    <source>
        <dbReference type="ARBA" id="ARBA00022884"/>
    </source>
</evidence>
<dbReference type="HOGENOM" id="CLU_1625158_0_0_5"/>
<keyword evidence="6" id="KW-0614">Plasmid</keyword>
<dbReference type="PANTHER" id="PTHR38106:SF1">
    <property type="entry name" value="RNA CHAPERONE PROQ"/>
    <property type="match status" value="1"/>
</dbReference>
<sequence>MIDAPITTPAPAIEPKAATVVAGRYEVSRAAELCALLRERPLVFPSAPGDAVRPLVLGILQALTPLARPETTPQQLRQAVRVYCLGLSYLLAQGRPVAWRYDLSGHPVEPVSAEHRGSARTRFKTVRAYRDRILAERRAAQLQPDRPAAAGKDVPADVDRQPA</sequence>
<dbReference type="OrthoDB" id="8303968at2"/>
<dbReference type="EMBL" id="CP001005">
    <property type="protein sequence ID" value="ACB28343.1"/>
    <property type="molecule type" value="Genomic_DNA"/>
</dbReference>
<geneLocation type="plasmid" evidence="6 7">
    <name>pMRAD04</name>
</geneLocation>
<gene>
    <name evidence="6" type="ordered locus">Mrad2831_6423</name>
</gene>
<dbReference type="InterPro" id="IPR023529">
    <property type="entry name" value="ProQ"/>
</dbReference>
<dbReference type="GeneID" id="6142539"/>
<dbReference type="GO" id="GO:0005829">
    <property type="term" value="C:cytosol"/>
    <property type="evidence" value="ECO:0007669"/>
    <property type="project" value="TreeGrafter"/>
</dbReference>
<dbReference type="Proteomes" id="UP000006589">
    <property type="component" value="Plasmid pMRAD04"/>
</dbReference>
<dbReference type="KEGG" id="mrd:Mrad2831_6423"/>
<dbReference type="SUPFAM" id="SSF48657">
    <property type="entry name" value="FinO-like"/>
    <property type="match status" value="1"/>
</dbReference>
<keyword evidence="1" id="KW-0963">Cytoplasm</keyword>
<evidence type="ECO:0000256" key="3">
    <source>
        <dbReference type="ARBA" id="ARBA00023186"/>
    </source>
</evidence>
<dbReference type="AlphaFoldDB" id="B1MA06"/>
<dbReference type="SMART" id="SM00945">
    <property type="entry name" value="ProQ"/>
    <property type="match status" value="1"/>
</dbReference>
<accession>B1MA06</accession>
<dbReference type="GO" id="GO:0033592">
    <property type="term" value="F:RNA strand annealing activity"/>
    <property type="evidence" value="ECO:0007669"/>
    <property type="project" value="InterPro"/>
</dbReference>
<dbReference type="GO" id="GO:0010608">
    <property type="term" value="P:post-transcriptional regulation of gene expression"/>
    <property type="evidence" value="ECO:0007669"/>
    <property type="project" value="InterPro"/>
</dbReference>
<keyword evidence="2" id="KW-0694">RNA-binding</keyword>
<dbReference type="Gene3D" id="1.10.1710.10">
    <property type="entry name" value="ProQ/FinO domain"/>
    <property type="match status" value="1"/>
</dbReference>
<dbReference type="InterPro" id="IPR016103">
    <property type="entry name" value="ProQ/FinO"/>
</dbReference>
<dbReference type="Pfam" id="PF04352">
    <property type="entry name" value="ProQ"/>
    <property type="match status" value="1"/>
</dbReference>